<feature type="active site" evidence="6">
    <location>
        <position position="87"/>
    </location>
</feature>
<dbReference type="InterPro" id="IPR050750">
    <property type="entry name" value="C5-MTase"/>
</dbReference>
<gene>
    <name evidence="8" type="ORF">ORAREDHAP_LOCUS9148</name>
</gene>
<keyword evidence="4 6" id="KW-0949">S-adenosyl-L-methionine</keyword>
<dbReference type="InterPro" id="IPR005491">
    <property type="entry name" value="ENT_dom"/>
</dbReference>
<dbReference type="Pfam" id="PF03735">
    <property type="entry name" value="ENT"/>
    <property type="match status" value="1"/>
</dbReference>
<keyword evidence="3 6" id="KW-0808">Transferase</keyword>
<dbReference type="Proteomes" id="UP000507245">
    <property type="component" value="Unassembled WGS sequence"/>
</dbReference>
<dbReference type="Gene3D" id="3.90.120.10">
    <property type="entry name" value="DNA Methylase, subunit A, domain 2"/>
    <property type="match status" value="1"/>
</dbReference>
<dbReference type="EMBL" id="CAEKKB010000001">
    <property type="protein sequence ID" value="CAB4297276.1"/>
    <property type="molecule type" value="Genomic_DNA"/>
</dbReference>
<protein>
    <recommendedName>
        <fullName evidence="7">ENT domain-containing protein</fullName>
    </recommendedName>
</protein>
<evidence type="ECO:0000256" key="2">
    <source>
        <dbReference type="ARBA" id="ARBA00022603"/>
    </source>
</evidence>
<dbReference type="Pfam" id="PF05641">
    <property type="entry name" value="Agenet"/>
    <property type="match status" value="1"/>
</dbReference>
<dbReference type="GO" id="GO:0005634">
    <property type="term" value="C:nucleus"/>
    <property type="evidence" value="ECO:0007669"/>
    <property type="project" value="UniProtKB-SubCell"/>
</dbReference>
<dbReference type="PROSITE" id="PS51138">
    <property type="entry name" value="ENT"/>
    <property type="match status" value="1"/>
</dbReference>
<dbReference type="OrthoDB" id="663550at2759"/>
<feature type="domain" description="ENT" evidence="7">
    <location>
        <begin position="721"/>
        <end position="806"/>
    </location>
</feature>
<dbReference type="GO" id="GO:0032259">
    <property type="term" value="P:methylation"/>
    <property type="evidence" value="ECO:0007669"/>
    <property type="project" value="UniProtKB-KW"/>
</dbReference>
<dbReference type="Pfam" id="PF00145">
    <property type="entry name" value="DNA_methylase"/>
    <property type="match status" value="1"/>
</dbReference>
<dbReference type="InterPro" id="IPR001525">
    <property type="entry name" value="C5_MeTfrase"/>
</dbReference>
<dbReference type="PANTHER" id="PTHR46098:SF1">
    <property type="entry name" value="TRNA (CYTOSINE(38)-C(5))-METHYLTRANSFERASE"/>
    <property type="match status" value="1"/>
</dbReference>
<keyword evidence="9" id="KW-1185">Reference proteome</keyword>
<name>A0A6J5W6Z7_PRUAR</name>
<dbReference type="PANTHER" id="PTHR46098">
    <property type="entry name" value="TRNA (CYTOSINE(38)-C(5))-METHYLTRANSFERASE"/>
    <property type="match status" value="1"/>
</dbReference>
<evidence type="ECO:0000256" key="3">
    <source>
        <dbReference type="ARBA" id="ARBA00022679"/>
    </source>
</evidence>
<keyword evidence="2 6" id="KW-0489">Methyltransferase</keyword>
<evidence type="ECO:0000256" key="1">
    <source>
        <dbReference type="ARBA" id="ARBA00004123"/>
    </source>
</evidence>
<sequence>MEKGLGKQGDEPWRVLEFYSGIGGMRYSLMKAGVNAEVVEAFDINDTANDVYQHNFGHRPYQGNIQSLTAADLDRYGADAWLLSPPCQPYTRQGLQKQSGDARAFSFLNILELIPHTSQPPIMLFVENVVGFETSDTHTKMIEILGRTNFITQEFILSPLQFGVPYSRPRYFCLAKRKPSTFQRQLFNNQLLQSPGPLFRHTNTEETVFCELDEPQESWDRLLESCESIESFLEFKNCSDQSESNFVDTTIVSTDCDEVLDEGNEYCSGGLDQYSVPLSLIERWGSAMGYGLPFSNSAGALIRLDHHLKFLCPTVQFLPNNEDKASSLKEQCLRYFTPREVANLHSLPEDFQFPQQISLRQRNAKNREQISSNSDRILQNLNQGLVILIAIMRFKKGNKVEVLSQKEVTSVAWRCAEIISGNGHTYSVKYDRSPGKDSQAVVERVPRKDIRPCPPPVQSVEILAVGDVAEVFDVGFWKMAKVLKVLDENYYLTRLLGSSEEFRVHKHRIRVRQFWKDDKWVVIGKGSDNRISSQVPQLNARIKLPAVNDCLPPQDIISYQDSHNVSSRSLKRASPFCSFYIDGYSRKRRAIEKGCERQHIFSGSPSSFLKKVDAVAYPRENLGEKYVQASFINRTTGCFEKEREELNGAISLSVERSSELDVCDSDACSVGSCSVISSNSNKFSSHNLAGTSQDSDTLSSDADSFCGDAQENFSVPLEEDVPAGIHRLELNAYHSTLVAMHASGSLTWEQEALLTNLRISLHISNDEHLIEVHHAAVFSSVLDNVSSPVFSPLAKVGALLALPCLASKGLDDAEFT</sequence>
<accession>A0A6J5W6Z7</accession>
<dbReference type="InterPro" id="IPR036142">
    <property type="entry name" value="ENT_dom-like_sf"/>
</dbReference>
<reference evidence="9" key="1">
    <citation type="journal article" date="2020" name="Genome Biol.">
        <title>Gamete binning: chromosome-level and haplotype-resolved genome assembly enabled by high-throughput single-cell sequencing of gamete genomes.</title>
        <authorList>
            <person name="Campoy J.A."/>
            <person name="Sun H."/>
            <person name="Goel M."/>
            <person name="Jiao W.-B."/>
            <person name="Folz-Donahue K."/>
            <person name="Wang N."/>
            <person name="Rubio M."/>
            <person name="Liu C."/>
            <person name="Kukat C."/>
            <person name="Ruiz D."/>
            <person name="Huettel B."/>
            <person name="Schneeberger K."/>
        </authorList>
    </citation>
    <scope>NUCLEOTIDE SEQUENCE [LARGE SCALE GENOMIC DNA]</scope>
    <source>
        <strain evidence="9">cv. Rojo Pasion</strain>
    </source>
</reference>
<proteinExistence type="inferred from homology"/>
<evidence type="ECO:0000256" key="6">
    <source>
        <dbReference type="PROSITE-ProRule" id="PRU01016"/>
    </source>
</evidence>
<dbReference type="Gene3D" id="3.40.50.150">
    <property type="entry name" value="Vaccinia Virus protein VP39"/>
    <property type="match status" value="1"/>
</dbReference>
<dbReference type="SUPFAM" id="SSF158639">
    <property type="entry name" value="ENT-like"/>
    <property type="match status" value="1"/>
</dbReference>
<dbReference type="PRINTS" id="PR00105">
    <property type="entry name" value="C5METTRFRASE"/>
</dbReference>
<dbReference type="PROSITE" id="PS51679">
    <property type="entry name" value="SAM_MT_C5"/>
    <property type="match status" value="1"/>
</dbReference>
<keyword evidence="5" id="KW-0539">Nucleus</keyword>
<dbReference type="SMART" id="SM00743">
    <property type="entry name" value="Agenet"/>
    <property type="match status" value="2"/>
</dbReference>
<evidence type="ECO:0000313" key="8">
    <source>
        <dbReference type="EMBL" id="CAB4297276.1"/>
    </source>
</evidence>
<dbReference type="Gene3D" id="1.10.1240.40">
    <property type="entry name" value="ENT domain"/>
    <property type="match status" value="1"/>
</dbReference>
<dbReference type="GO" id="GO:0008168">
    <property type="term" value="F:methyltransferase activity"/>
    <property type="evidence" value="ECO:0007669"/>
    <property type="project" value="UniProtKB-KW"/>
</dbReference>
<dbReference type="InterPro" id="IPR029063">
    <property type="entry name" value="SAM-dependent_MTases_sf"/>
</dbReference>
<evidence type="ECO:0000256" key="5">
    <source>
        <dbReference type="ARBA" id="ARBA00023242"/>
    </source>
</evidence>
<dbReference type="SUPFAM" id="SSF53335">
    <property type="entry name" value="S-adenosyl-L-methionine-dependent methyltransferases"/>
    <property type="match status" value="1"/>
</dbReference>
<organism evidence="8 9">
    <name type="scientific">Prunus armeniaca</name>
    <name type="common">Apricot</name>
    <name type="synonym">Armeniaca vulgaris</name>
    <dbReference type="NCBI Taxonomy" id="36596"/>
    <lineage>
        <taxon>Eukaryota</taxon>
        <taxon>Viridiplantae</taxon>
        <taxon>Streptophyta</taxon>
        <taxon>Embryophyta</taxon>
        <taxon>Tracheophyta</taxon>
        <taxon>Spermatophyta</taxon>
        <taxon>Magnoliopsida</taxon>
        <taxon>eudicotyledons</taxon>
        <taxon>Gunneridae</taxon>
        <taxon>Pentapetalae</taxon>
        <taxon>rosids</taxon>
        <taxon>fabids</taxon>
        <taxon>Rosales</taxon>
        <taxon>Rosaceae</taxon>
        <taxon>Amygdaloideae</taxon>
        <taxon>Amygdaleae</taxon>
        <taxon>Prunus</taxon>
    </lineage>
</organism>
<evidence type="ECO:0000259" key="7">
    <source>
        <dbReference type="PROSITE" id="PS51138"/>
    </source>
</evidence>
<dbReference type="InterPro" id="IPR014002">
    <property type="entry name" value="Agenet_dom_plant"/>
</dbReference>
<dbReference type="SMART" id="SM01191">
    <property type="entry name" value="ENT"/>
    <property type="match status" value="1"/>
</dbReference>
<dbReference type="AlphaFoldDB" id="A0A6J5W6Z7"/>
<comment type="similarity">
    <text evidence="6">Belongs to the class I-like SAM-binding methyltransferase superfamily. C5-methyltransferase family.</text>
</comment>
<evidence type="ECO:0000256" key="4">
    <source>
        <dbReference type="ARBA" id="ARBA00022691"/>
    </source>
</evidence>
<comment type="subcellular location">
    <subcellularLocation>
        <location evidence="1">Nucleus</location>
    </subcellularLocation>
</comment>
<evidence type="ECO:0000313" key="9">
    <source>
        <dbReference type="Proteomes" id="UP000507245"/>
    </source>
</evidence>
<dbReference type="InterPro" id="IPR008395">
    <property type="entry name" value="Agenet-like_dom"/>
</dbReference>